<keyword evidence="1" id="KW-1133">Transmembrane helix</keyword>
<keyword evidence="1" id="KW-0472">Membrane</keyword>
<gene>
    <name evidence="2" type="ORF">BDW02DRAFT_143107</name>
</gene>
<dbReference type="EMBL" id="ML975434">
    <property type="protein sequence ID" value="KAF1829604.1"/>
    <property type="molecule type" value="Genomic_DNA"/>
</dbReference>
<evidence type="ECO:0000313" key="2">
    <source>
        <dbReference type="EMBL" id="KAF1829604.1"/>
    </source>
</evidence>
<proteinExistence type="predicted"/>
<accession>A0A6A5K539</accession>
<dbReference type="OrthoDB" id="3790567at2759"/>
<dbReference type="AlphaFoldDB" id="A0A6A5K539"/>
<feature type="transmembrane region" description="Helical" evidence="1">
    <location>
        <begin position="56"/>
        <end position="75"/>
    </location>
</feature>
<name>A0A6A5K539_9PLEO</name>
<keyword evidence="1" id="KW-0812">Transmembrane</keyword>
<dbReference type="Proteomes" id="UP000800040">
    <property type="component" value="Unassembled WGS sequence"/>
</dbReference>
<keyword evidence="3" id="KW-1185">Reference proteome</keyword>
<protein>
    <submittedName>
        <fullName evidence="2">Uncharacterized protein</fullName>
    </submittedName>
</protein>
<reference evidence="2" key="1">
    <citation type="submission" date="2020-01" db="EMBL/GenBank/DDBJ databases">
        <authorList>
            <consortium name="DOE Joint Genome Institute"/>
            <person name="Haridas S."/>
            <person name="Albert R."/>
            <person name="Binder M."/>
            <person name="Bloem J."/>
            <person name="Labutti K."/>
            <person name="Salamov A."/>
            <person name="Andreopoulos B."/>
            <person name="Baker S.E."/>
            <person name="Barry K."/>
            <person name="Bills G."/>
            <person name="Bluhm B.H."/>
            <person name="Cannon C."/>
            <person name="Castanera R."/>
            <person name="Culley D.E."/>
            <person name="Daum C."/>
            <person name="Ezra D."/>
            <person name="Gonzalez J.B."/>
            <person name="Henrissat B."/>
            <person name="Kuo A."/>
            <person name="Liang C."/>
            <person name="Lipzen A."/>
            <person name="Lutzoni F."/>
            <person name="Magnuson J."/>
            <person name="Mondo S."/>
            <person name="Nolan M."/>
            <person name="Ohm R."/>
            <person name="Pangilinan J."/>
            <person name="Park H.-J."/>
            <person name="Ramirez L."/>
            <person name="Alfaro M."/>
            <person name="Sun H."/>
            <person name="Tritt A."/>
            <person name="Yoshinaga Y."/>
            <person name="Zwiers L.-H."/>
            <person name="Turgeon B.G."/>
            <person name="Goodwin S.B."/>
            <person name="Spatafora J.W."/>
            <person name="Crous P.W."/>
            <person name="Grigoriev I.V."/>
        </authorList>
    </citation>
    <scope>NUCLEOTIDE SEQUENCE</scope>
    <source>
        <strain evidence="2">P77</strain>
    </source>
</reference>
<feature type="transmembrane region" description="Helical" evidence="1">
    <location>
        <begin position="130"/>
        <end position="149"/>
    </location>
</feature>
<evidence type="ECO:0000256" key="1">
    <source>
        <dbReference type="SAM" id="Phobius"/>
    </source>
</evidence>
<organism evidence="2 3">
    <name type="scientific">Decorospora gaudefroyi</name>
    <dbReference type="NCBI Taxonomy" id="184978"/>
    <lineage>
        <taxon>Eukaryota</taxon>
        <taxon>Fungi</taxon>
        <taxon>Dikarya</taxon>
        <taxon>Ascomycota</taxon>
        <taxon>Pezizomycotina</taxon>
        <taxon>Dothideomycetes</taxon>
        <taxon>Pleosporomycetidae</taxon>
        <taxon>Pleosporales</taxon>
        <taxon>Pleosporineae</taxon>
        <taxon>Pleosporaceae</taxon>
        <taxon>Decorospora</taxon>
    </lineage>
</organism>
<evidence type="ECO:0000313" key="3">
    <source>
        <dbReference type="Proteomes" id="UP000800040"/>
    </source>
</evidence>
<sequence>MFSIHTRARLFLSLVLITAFHLGSTDLRIVIAVMTSWALGYILLKRFETLSEYRRAYWAYVAGSFIGLSATNDIFYENTCGRMLDVVFTQDASAPNIPGSGFPDWWWMFQREYDDEIECVIEFCLAVVRWTIGVVSLVAMVVLGLVHYLTPPNIADAIEHLGKTGEMPAWWLEQRAAAVPEVARRDTRYNWMSDELIFVCGHRGGFEKVIDGDIEGAIARRRALRPRFA</sequence>